<dbReference type="Proteomes" id="UP000266723">
    <property type="component" value="Unassembled WGS sequence"/>
</dbReference>
<protein>
    <submittedName>
        <fullName evidence="1">Uncharacterized protein</fullName>
    </submittedName>
</protein>
<dbReference type="EMBL" id="QGKV02001507">
    <property type="protein sequence ID" value="KAF3534295.1"/>
    <property type="molecule type" value="Genomic_DNA"/>
</dbReference>
<proteinExistence type="predicted"/>
<organism evidence="1 2">
    <name type="scientific">Brassica cretica</name>
    <name type="common">Mustard</name>
    <dbReference type="NCBI Taxonomy" id="69181"/>
    <lineage>
        <taxon>Eukaryota</taxon>
        <taxon>Viridiplantae</taxon>
        <taxon>Streptophyta</taxon>
        <taxon>Embryophyta</taxon>
        <taxon>Tracheophyta</taxon>
        <taxon>Spermatophyta</taxon>
        <taxon>Magnoliopsida</taxon>
        <taxon>eudicotyledons</taxon>
        <taxon>Gunneridae</taxon>
        <taxon>Pentapetalae</taxon>
        <taxon>rosids</taxon>
        <taxon>malvids</taxon>
        <taxon>Brassicales</taxon>
        <taxon>Brassicaceae</taxon>
        <taxon>Brassiceae</taxon>
        <taxon>Brassica</taxon>
    </lineage>
</organism>
<evidence type="ECO:0000313" key="2">
    <source>
        <dbReference type="Proteomes" id="UP000266723"/>
    </source>
</evidence>
<name>A0ABQ7BQE7_BRACR</name>
<comment type="caution">
    <text evidence="1">The sequence shown here is derived from an EMBL/GenBank/DDBJ whole genome shotgun (WGS) entry which is preliminary data.</text>
</comment>
<gene>
    <name evidence="1" type="ORF">DY000_02037223</name>
</gene>
<sequence>MSITGPVHNRLNAKERESTTISASARVFDTSKDNSRYVPALDDLSLFAYQSQRSAAILISLVVHSTLLKVKTISASARVPDTSKDNSRYVPALDDLSLFAYQSQRSARDPHLIGGPFNPT</sequence>
<reference evidence="1 2" key="1">
    <citation type="journal article" date="2020" name="BMC Genomics">
        <title>Intraspecific diversification of the crop wild relative Brassica cretica Lam. using demographic model selection.</title>
        <authorList>
            <person name="Kioukis A."/>
            <person name="Michalopoulou V.A."/>
            <person name="Briers L."/>
            <person name="Pirintsos S."/>
            <person name="Studholme D.J."/>
            <person name="Pavlidis P."/>
            <person name="Sarris P.F."/>
        </authorList>
    </citation>
    <scope>NUCLEOTIDE SEQUENCE [LARGE SCALE GENOMIC DNA]</scope>
    <source>
        <strain evidence="2">cv. PFS-1207/04</strain>
    </source>
</reference>
<keyword evidence="2" id="KW-1185">Reference proteome</keyword>
<accession>A0ABQ7BQE7</accession>
<evidence type="ECO:0000313" key="1">
    <source>
        <dbReference type="EMBL" id="KAF3534295.1"/>
    </source>
</evidence>